<proteinExistence type="predicted"/>
<dbReference type="Pfam" id="PF10129">
    <property type="entry name" value="OpgC_C"/>
    <property type="match status" value="1"/>
</dbReference>
<dbReference type="Proteomes" id="UP000027180">
    <property type="component" value="Chromosome"/>
</dbReference>
<feature type="transmembrane region" description="Helical" evidence="1">
    <location>
        <begin position="328"/>
        <end position="347"/>
    </location>
</feature>
<keyword evidence="2" id="KW-0012">Acyltransferase</keyword>
<keyword evidence="1" id="KW-0472">Membrane</keyword>
<dbReference type="KEGG" id="rei:IE4771_CH04334"/>
<gene>
    <name evidence="2" type="ORF">IE4771_CH04334</name>
</gene>
<dbReference type="RefSeq" id="WP_038691919.1">
    <property type="nucleotide sequence ID" value="NZ_CP006986.1"/>
</dbReference>
<keyword evidence="1" id="KW-0812">Transmembrane</keyword>
<dbReference type="InterPro" id="IPR014550">
    <property type="entry name" value="UCP028704_OpgC"/>
</dbReference>
<dbReference type="PANTHER" id="PTHR38592">
    <property type="entry name" value="BLL4819 PROTEIN"/>
    <property type="match status" value="1"/>
</dbReference>
<sequence>MASTLTEAIGAERSSLSPAAPGRDTRLDVLRGLALIMIFINHVPGQFFEYATTKNFGFSDAAEAFVLISGIAVGLAYGSRFQPGNRLSMAIKAAKRAFTLYLAHMITTFMTLALFICGAWLFHRPGLLVEINILAVLMNLKDGIPALLLLGHQIGYNNILPMYGALLLMVPILLLLNERSPLLALAVSGTVWLLAGIYQVAPHNMLIEGYWFLNPLSWQFLFSIGIVSILHIKRGGRIPRHPLLLGVAAAYVVLSFVWVTGHLWIFGNSLAALGLPPVITGFDKTFLSLPRLLHVLALTYLIISIPAFSRILRRPADHPLTILGRHSLNIFVAGTILAMVGQVVLYITNKDPLVGPIFVIAGIATQFSYAYYLEHKRQQGKVKSKLVTEVAAVPVPVRIGGAANTYRRTNRK</sequence>
<feature type="transmembrane region" description="Helical" evidence="1">
    <location>
        <begin position="182"/>
        <end position="200"/>
    </location>
</feature>
<feature type="transmembrane region" description="Helical" evidence="1">
    <location>
        <begin position="154"/>
        <end position="175"/>
    </location>
</feature>
<feature type="transmembrane region" description="Helical" evidence="1">
    <location>
        <begin position="212"/>
        <end position="232"/>
    </location>
</feature>
<dbReference type="AlphaFoldDB" id="A0A060IBB4"/>
<feature type="transmembrane region" description="Helical" evidence="1">
    <location>
        <begin position="353"/>
        <end position="373"/>
    </location>
</feature>
<keyword evidence="2" id="KW-0808">Transferase</keyword>
<dbReference type="GO" id="GO:0016746">
    <property type="term" value="F:acyltransferase activity"/>
    <property type="evidence" value="ECO:0007669"/>
    <property type="project" value="UniProtKB-KW"/>
</dbReference>
<keyword evidence="1" id="KW-1133">Transmembrane helix</keyword>
<evidence type="ECO:0000313" key="2">
    <source>
        <dbReference type="EMBL" id="AIC29380.1"/>
    </source>
</evidence>
<dbReference type="EMBL" id="CP006986">
    <property type="protein sequence ID" value="AIC29380.1"/>
    <property type="molecule type" value="Genomic_DNA"/>
</dbReference>
<feature type="transmembrane region" description="Helical" evidence="1">
    <location>
        <begin position="56"/>
        <end position="77"/>
    </location>
</feature>
<organism evidence="2 3">
    <name type="scientific">Rhizobium etli bv. mimosae str. IE4771</name>
    <dbReference type="NCBI Taxonomy" id="1432050"/>
    <lineage>
        <taxon>Bacteria</taxon>
        <taxon>Pseudomonadati</taxon>
        <taxon>Pseudomonadota</taxon>
        <taxon>Alphaproteobacteria</taxon>
        <taxon>Hyphomicrobiales</taxon>
        <taxon>Rhizobiaceae</taxon>
        <taxon>Rhizobium/Agrobacterium group</taxon>
        <taxon>Rhizobium</taxon>
    </lineage>
</organism>
<evidence type="ECO:0000256" key="1">
    <source>
        <dbReference type="SAM" id="Phobius"/>
    </source>
</evidence>
<name>A0A060IBB4_RHIET</name>
<feature type="transmembrane region" description="Helical" evidence="1">
    <location>
        <begin position="286"/>
        <end position="308"/>
    </location>
</feature>
<dbReference type="PIRSF" id="PIRSF028704">
    <property type="entry name" value="UPC028704"/>
    <property type="match status" value="1"/>
</dbReference>
<dbReference type="OrthoDB" id="9775975at2"/>
<dbReference type="HOGENOM" id="CLU_041000_2_0_5"/>
<dbReference type="PANTHER" id="PTHR38592:SF3">
    <property type="entry name" value="BLL4819 PROTEIN"/>
    <property type="match status" value="1"/>
</dbReference>
<feature type="transmembrane region" description="Helical" evidence="1">
    <location>
        <begin position="98"/>
        <end position="122"/>
    </location>
</feature>
<reference evidence="2 3" key="1">
    <citation type="submission" date="2013-12" db="EMBL/GenBank/DDBJ databases">
        <title>Complete genome sequence of Rhizobium etli bv. mimosae IE4771.</title>
        <authorList>
            <person name="Bustos P."/>
            <person name="Santamaria R.I."/>
            <person name="Lozano L."/>
            <person name="Ormeno-Orrillo E."/>
            <person name="Rogel M.A."/>
            <person name="Romero D."/>
            <person name="Cevallos M.A."/>
            <person name="Martinez-Romero E."/>
            <person name="Gonzalez V."/>
        </authorList>
    </citation>
    <scope>NUCLEOTIDE SEQUENCE [LARGE SCALE GENOMIC DNA]</scope>
    <source>
        <strain evidence="2 3">IE4771</strain>
    </source>
</reference>
<accession>A0A060IBB4</accession>
<protein>
    <submittedName>
        <fullName evidence="2">Acyltransferase protein</fullName>
    </submittedName>
</protein>
<evidence type="ECO:0000313" key="3">
    <source>
        <dbReference type="Proteomes" id="UP000027180"/>
    </source>
</evidence>
<feature type="transmembrane region" description="Helical" evidence="1">
    <location>
        <begin position="244"/>
        <end position="266"/>
    </location>
</feature>